<dbReference type="Gene3D" id="2.60.40.380">
    <property type="entry name" value="Purple acid phosphatase-like, N-terminal"/>
    <property type="match status" value="1"/>
</dbReference>
<comment type="caution">
    <text evidence="4">The sequence shown here is derived from an EMBL/GenBank/DDBJ whole genome shotgun (WGS) entry which is preliminary data.</text>
</comment>
<dbReference type="InterPro" id="IPR032093">
    <property type="entry name" value="PhoD_N"/>
</dbReference>
<dbReference type="PANTHER" id="PTHR43606">
    <property type="entry name" value="PHOSPHATASE, PUTATIVE (AFU_ORTHOLOGUE AFUA_6G08710)-RELATED"/>
    <property type="match status" value="1"/>
</dbReference>
<reference evidence="4 5" key="1">
    <citation type="submission" date="2019-12" db="EMBL/GenBank/DDBJ databases">
        <title>Genomic-based taxomic classification of the family Erythrobacteraceae.</title>
        <authorList>
            <person name="Xu L."/>
        </authorList>
    </citation>
    <scope>NUCLEOTIDE SEQUENCE [LARGE SCALE GENOMIC DNA]</scope>
    <source>
        <strain evidence="4 5">JCM 17468</strain>
    </source>
</reference>
<evidence type="ECO:0000313" key="4">
    <source>
        <dbReference type="EMBL" id="MXO54150.1"/>
    </source>
</evidence>
<dbReference type="SUPFAM" id="SSF56300">
    <property type="entry name" value="Metallo-dependent phosphatases"/>
    <property type="match status" value="1"/>
</dbReference>
<dbReference type="PROSITE" id="PS51318">
    <property type="entry name" value="TAT"/>
    <property type="match status" value="1"/>
</dbReference>
<dbReference type="InterPro" id="IPR029052">
    <property type="entry name" value="Metallo-depent_PP-like"/>
</dbReference>
<dbReference type="CDD" id="cd07389">
    <property type="entry name" value="MPP_PhoD"/>
    <property type="match status" value="1"/>
</dbReference>
<dbReference type="InterPro" id="IPR038607">
    <property type="entry name" value="PhoD-like_sf"/>
</dbReference>
<gene>
    <name evidence="4" type="ORF">GRI47_09050</name>
</gene>
<dbReference type="PANTHER" id="PTHR43606:SF2">
    <property type="entry name" value="ALKALINE PHOSPHATASE FAMILY PROTEIN (AFU_ORTHOLOGUE AFUA_5G03860)"/>
    <property type="match status" value="1"/>
</dbReference>
<evidence type="ECO:0000259" key="2">
    <source>
        <dbReference type="Pfam" id="PF09423"/>
    </source>
</evidence>
<dbReference type="AlphaFoldDB" id="A0A844Y6C7"/>
<accession>A0A844Y6C7</accession>
<protein>
    <submittedName>
        <fullName evidence="4">Alkaline phosphatase</fullName>
    </submittedName>
</protein>
<feature type="domain" description="PhoD-like phosphatase metallophosphatase" evidence="2">
    <location>
        <begin position="135"/>
        <end position="509"/>
    </location>
</feature>
<feature type="domain" description="Phospholipase D N-terminal" evidence="3">
    <location>
        <begin position="35"/>
        <end position="123"/>
    </location>
</feature>
<feature type="chain" id="PRO_5032792408" evidence="1">
    <location>
        <begin position="28"/>
        <end position="540"/>
    </location>
</feature>
<evidence type="ECO:0000256" key="1">
    <source>
        <dbReference type="SAM" id="SignalP"/>
    </source>
</evidence>
<dbReference type="RefSeq" id="WP_160660926.1">
    <property type="nucleotide sequence ID" value="NZ_BAABDV010000001.1"/>
</dbReference>
<keyword evidence="1" id="KW-0732">Signal</keyword>
<dbReference type="InterPro" id="IPR006311">
    <property type="entry name" value="TAT_signal"/>
</dbReference>
<proteinExistence type="predicted"/>
<dbReference type="Gene3D" id="3.60.21.70">
    <property type="entry name" value="PhoD-like phosphatase"/>
    <property type="match status" value="1"/>
</dbReference>
<organism evidence="4 5">
    <name type="scientific">Qipengyuania pelagi</name>
    <dbReference type="NCBI Taxonomy" id="994320"/>
    <lineage>
        <taxon>Bacteria</taxon>
        <taxon>Pseudomonadati</taxon>
        <taxon>Pseudomonadota</taxon>
        <taxon>Alphaproteobacteria</taxon>
        <taxon>Sphingomonadales</taxon>
        <taxon>Erythrobacteraceae</taxon>
        <taxon>Qipengyuania</taxon>
    </lineage>
</organism>
<dbReference type="InterPro" id="IPR018946">
    <property type="entry name" value="PhoD-like_MPP"/>
</dbReference>
<keyword evidence="5" id="KW-1185">Reference proteome</keyword>
<dbReference type="Pfam" id="PF16655">
    <property type="entry name" value="PhoD_N"/>
    <property type="match status" value="1"/>
</dbReference>
<feature type="signal peptide" evidence="1">
    <location>
        <begin position="1"/>
        <end position="27"/>
    </location>
</feature>
<dbReference type="Proteomes" id="UP000430272">
    <property type="component" value="Unassembled WGS sequence"/>
</dbReference>
<evidence type="ECO:0000259" key="3">
    <source>
        <dbReference type="Pfam" id="PF16655"/>
    </source>
</evidence>
<evidence type="ECO:0000313" key="5">
    <source>
        <dbReference type="Proteomes" id="UP000430272"/>
    </source>
</evidence>
<dbReference type="EMBL" id="WTYD01000001">
    <property type="protein sequence ID" value="MXO54150.1"/>
    <property type="molecule type" value="Genomic_DNA"/>
</dbReference>
<dbReference type="OrthoDB" id="327733at2"/>
<dbReference type="InterPro" id="IPR052900">
    <property type="entry name" value="Phospholipid_Metab_Enz"/>
</dbReference>
<sequence length="540" mass="59342">MIISRRAVLQAAALLPALGALPDPLLANPGTGFTHSVASGDPDTSSVRLWTRFVGQSPTSELSMELSATDTFASPIRVGSCLAGPETDFCAQARIGGLAAGETYFYRFIGPRGEVSPIGRTRTLPSGEIDRCRIAVVSCANATSGWFNAYEHAAARDDLDLVVHLGDYIYESPVNRSDALARLARTREIEPLGEAVSLLDYRLRYASYRADRALQELHRLHPMIVIWDDHEIANNSWQNGASNHDTDEGPWEVRKRAGLRAFYEWLPMERQPYATYRIGNLATLFRLETRLIARSRQLDSEAALAGHQDIATAIAQFIQGPLADPARTMMGAEQEAWLARGMAESSVAGVGWQVLLQQVIMAPTRLPKIDSTWFSPSVENGEKQQRELAFVGRLSDADVPFGLDRWDGYPAARDRLLFAACEAEADLIVLSGDSHNAWAYDLSHRGAPAGVEFAVQGVSSLGLEKRFGGDPTHIAREFLQANPGLAWCDTSRRGYMDVEFTRGAATSTWHFLSSRSERSTRILATKALSVHRGSNLIARE</sequence>
<name>A0A844Y6C7_9SPHN</name>
<dbReference type="Pfam" id="PF09423">
    <property type="entry name" value="PhoD"/>
    <property type="match status" value="1"/>
</dbReference>